<reference evidence="1 2" key="1">
    <citation type="submission" date="2016-04" db="EMBL/GenBank/DDBJ databases">
        <title>A degradative enzymes factory behind the ericoid mycorrhizal symbiosis.</title>
        <authorList>
            <consortium name="DOE Joint Genome Institute"/>
            <person name="Martino E."/>
            <person name="Morin E."/>
            <person name="Grelet G."/>
            <person name="Kuo A."/>
            <person name="Kohler A."/>
            <person name="Daghino S."/>
            <person name="Barry K."/>
            <person name="Choi C."/>
            <person name="Cichocki N."/>
            <person name="Clum A."/>
            <person name="Copeland A."/>
            <person name="Hainaut M."/>
            <person name="Haridas S."/>
            <person name="Labutti K."/>
            <person name="Lindquist E."/>
            <person name="Lipzen A."/>
            <person name="Khouja H.-R."/>
            <person name="Murat C."/>
            <person name="Ohm R."/>
            <person name="Olson A."/>
            <person name="Spatafora J."/>
            <person name="Veneault-Fourrey C."/>
            <person name="Henrissat B."/>
            <person name="Grigoriev I."/>
            <person name="Martin F."/>
            <person name="Perotto S."/>
        </authorList>
    </citation>
    <scope>NUCLEOTIDE SEQUENCE [LARGE SCALE GENOMIC DNA]</scope>
    <source>
        <strain evidence="1 2">F</strain>
    </source>
</reference>
<accession>A0A2J6S5Z0</accession>
<evidence type="ECO:0000313" key="2">
    <source>
        <dbReference type="Proteomes" id="UP000235786"/>
    </source>
</evidence>
<dbReference type="EMBL" id="KZ613939">
    <property type="protein sequence ID" value="PMD46179.1"/>
    <property type="molecule type" value="Genomic_DNA"/>
</dbReference>
<keyword evidence="2" id="KW-1185">Reference proteome</keyword>
<dbReference type="AlphaFoldDB" id="A0A2J6S5Z0"/>
<evidence type="ECO:0000313" key="1">
    <source>
        <dbReference type="EMBL" id="PMD46179.1"/>
    </source>
</evidence>
<name>A0A2J6S5Z0_HYAVF</name>
<dbReference type="OrthoDB" id="3940621at2759"/>
<dbReference type="Proteomes" id="UP000235786">
    <property type="component" value="Unassembled WGS sequence"/>
</dbReference>
<protein>
    <submittedName>
        <fullName evidence="1">Uncharacterized protein</fullName>
    </submittedName>
</protein>
<gene>
    <name evidence="1" type="ORF">L207DRAFT_577050</name>
</gene>
<organism evidence="1 2">
    <name type="scientific">Hyaloscypha variabilis (strain UAMH 11265 / GT02V1 / F)</name>
    <name type="common">Meliniomyces variabilis</name>
    <dbReference type="NCBI Taxonomy" id="1149755"/>
    <lineage>
        <taxon>Eukaryota</taxon>
        <taxon>Fungi</taxon>
        <taxon>Dikarya</taxon>
        <taxon>Ascomycota</taxon>
        <taxon>Pezizomycotina</taxon>
        <taxon>Leotiomycetes</taxon>
        <taxon>Helotiales</taxon>
        <taxon>Hyaloscyphaceae</taxon>
        <taxon>Hyaloscypha</taxon>
        <taxon>Hyaloscypha variabilis</taxon>
    </lineage>
</organism>
<sequence>MLVEAKRGGTHDALLRFVNTESGEWFEKGFTKKMIPRIQDIPTFGPLNDCEVIMLAILPSLLVDRDLSLRCKMEAREWLVGYKTGRERGSKGDTIIPHPIFRKWAEMLYAHFDLALDGEQGETSNMLRLHRFATWYPRGPDQGSDYLRELEIMLKDSTWGDERMEKDLTAIERRCYMFYILNPFDFLKDDASAVDRPGGWNTDKWFRSYLNGIHPWNFDTEEHRSFLYHDEGETYLYESDAFAKRFGG</sequence>
<proteinExistence type="predicted"/>